<comment type="caution">
    <text evidence="1">The sequence shown here is derived from an EMBL/GenBank/DDBJ whole genome shotgun (WGS) entry which is preliminary data.</text>
</comment>
<evidence type="ECO:0008006" key="3">
    <source>
        <dbReference type="Google" id="ProtNLM"/>
    </source>
</evidence>
<evidence type="ECO:0000313" key="2">
    <source>
        <dbReference type="Proteomes" id="UP001321760"/>
    </source>
</evidence>
<dbReference type="Proteomes" id="UP001321760">
    <property type="component" value="Unassembled WGS sequence"/>
</dbReference>
<dbReference type="InterPro" id="IPR034660">
    <property type="entry name" value="DinB/YfiT-like"/>
</dbReference>
<protein>
    <recommendedName>
        <fullName evidence="3">DUF1993 domain-containing protein</fullName>
    </recommendedName>
</protein>
<proteinExistence type="predicted"/>
<evidence type="ECO:0000313" key="1">
    <source>
        <dbReference type="EMBL" id="KAK4446457.1"/>
    </source>
</evidence>
<dbReference type="AlphaFoldDB" id="A0AAV9GF17"/>
<accession>A0AAV9GF17</accession>
<name>A0AAV9GF17_9PEZI</name>
<dbReference type="InterPro" id="IPR018531">
    <property type="entry name" value="DUF1993"/>
</dbReference>
<dbReference type="Pfam" id="PF09351">
    <property type="entry name" value="DUF1993"/>
    <property type="match status" value="1"/>
</dbReference>
<feature type="non-terminal residue" evidence="1">
    <location>
        <position position="173"/>
    </location>
</feature>
<keyword evidence="2" id="KW-1185">Reference proteome</keyword>
<dbReference type="SUPFAM" id="SSF109854">
    <property type="entry name" value="DinB/YfiT-like putative metalloenzymes"/>
    <property type="match status" value="1"/>
</dbReference>
<organism evidence="1 2">
    <name type="scientific">Podospora aff. communis PSN243</name>
    <dbReference type="NCBI Taxonomy" id="3040156"/>
    <lineage>
        <taxon>Eukaryota</taxon>
        <taxon>Fungi</taxon>
        <taxon>Dikarya</taxon>
        <taxon>Ascomycota</taxon>
        <taxon>Pezizomycotina</taxon>
        <taxon>Sordariomycetes</taxon>
        <taxon>Sordariomycetidae</taxon>
        <taxon>Sordariales</taxon>
        <taxon>Podosporaceae</taxon>
        <taxon>Podospora</taxon>
    </lineage>
</organism>
<sequence length="173" mass="18626">MSSITPFDISINLNLRGLRTLKSLLAKASSHPSSTSLPSAKFPHDAQPLAFHVQSCINLAVGGHGLLTQTEATKPDWNTNLSLEQLLARTEESITILEGAKPEELKGVEERTVQVTYGNGQTAAWGGRGYILGYNIPNFMFHLGMAYSALRSQGVEVGKMDLLGPFMEGEAPG</sequence>
<dbReference type="Gene3D" id="1.20.120.450">
    <property type="entry name" value="dinb family like domain"/>
    <property type="match status" value="1"/>
</dbReference>
<reference evidence="1" key="1">
    <citation type="journal article" date="2023" name="Mol. Phylogenet. Evol.">
        <title>Genome-scale phylogeny and comparative genomics of the fungal order Sordariales.</title>
        <authorList>
            <person name="Hensen N."/>
            <person name="Bonometti L."/>
            <person name="Westerberg I."/>
            <person name="Brannstrom I.O."/>
            <person name="Guillou S."/>
            <person name="Cros-Aarteil S."/>
            <person name="Calhoun S."/>
            <person name="Haridas S."/>
            <person name="Kuo A."/>
            <person name="Mondo S."/>
            <person name="Pangilinan J."/>
            <person name="Riley R."/>
            <person name="LaButti K."/>
            <person name="Andreopoulos B."/>
            <person name="Lipzen A."/>
            <person name="Chen C."/>
            <person name="Yan M."/>
            <person name="Daum C."/>
            <person name="Ng V."/>
            <person name="Clum A."/>
            <person name="Steindorff A."/>
            <person name="Ohm R.A."/>
            <person name="Martin F."/>
            <person name="Silar P."/>
            <person name="Natvig D.O."/>
            <person name="Lalanne C."/>
            <person name="Gautier V."/>
            <person name="Ament-Velasquez S.L."/>
            <person name="Kruys A."/>
            <person name="Hutchinson M.I."/>
            <person name="Powell A.J."/>
            <person name="Barry K."/>
            <person name="Miller A.N."/>
            <person name="Grigoriev I.V."/>
            <person name="Debuchy R."/>
            <person name="Gladieux P."/>
            <person name="Hiltunen Thoren M."/>
            <person name="Johannesson H."/>
        </authorList>
    </citation>
    <scope>NUCLEOTIDE SEQUENCE</scope>
    <source>
        <strain evidence="1">PSN243</strain>
    </source>
</reference>
<dbReference type="EMBL" id="MU865957">
    <property type="protein sequence ID" value="KAK4446457.1"/>
    <property type="molecule type" value="Genomic_DNA"/>
</dbReference>
<reference evidence="1" key="2">
    <citation type="submission" date="2023-05" db="EMBL/GenBank/DDBJ databases">
        <authorList>
            <consortium name="Lawrence Berkeley National Laboratory"/>
            <person name="Steindorff A."/>
            <person name="Hensen N."/>
            <person name="Bonometti L."/>
            <person name="Westerberg I."/>
            <person name="Brannstrom I.O."/>
            <person name="Guillou S."/>
            <person name="Cros-Aarteil S."/>
            <person name="Calhoun S."/>
            <person name="Haridas S."/>
            <person name="Kuo A."/>
            <person name="Mondo S."/>
            <person name="Pangilinan J."/>
            <person name="Riley R."/>
            <person name="Labutti K."/>
            <person name="Andreopoulos B."/>
            <person name="Lipzen A."/>
            <person name="Chen C."/>
            <person name="Yanf M."/>
            <person name="Daum C."/>
            <person name="Ng V."/>
            <person name="Clum A."/>
            <person name="Ohm R."/>
            <person name="Martin F."/>
            <person name="Silar P."/>
            <person name="Natvig D."/>
            <person name="Lalanne C."/>
            <person name="Gautier V."/>
            <person name="Ament-Velasquez S.L."/>
            <person name="Kruys A."/>
            <person name="Hutchinson M.I."/>
            <person name="Powell A.J."/>
            <person name="Barry K."/>
            <person name="Miller A.N."/>
            <person name="Grigoriev I.V."/>
            <person name="Debuchy R."/>
            <person name="Gladieux P."/>
            <person name="Thoren M.H."/>
            <person name="Johannesson H."/>
        </authorList>
    </citation>
    <scope>NUCLEOTIDE SEQUENCE</scope>
    <source>
        <strain evidence="1">PSN243</strain>
    </source>
</reference>
<dbReference type="PANTHER" id="PTHR36922:SF1">
    <property type="entry name" value="DUF1993 DOMAIN-CONTAINING PROTEIN"/>
    <property type="match status" value="1"/>
</dbReference>
<gene>
    <name evidence="1" type="ORF">QBC34DRAFT_469886</name>
</gene>
<dbReference type="PANTHER" id="PTHR36922">
    <property type="entry name" value="BLL2446 PROTEIN"/>
    <property type="match status" value="1"/>
</dbReference>